<dbReference type="Pfam" id="PF20684">
    <property type="entry name" value="Fung_rhodopsin"/>
    <property type="match status" value="1"/>
</dbReference>
<evidence type="ECO:0000259" key="7">
    <source>
        <dbReference type="Pfam" id="PF20684"/>
    </source>
</evidence>
<dbReference type="OrthoDB" id="4682787at2759"/>
<protein>
    <submittedName>
        <fullName evidence="8">P-type ATPase</fullName>
    </submittedName>
</protein>
<keyword evidence="3 6" id="KW-1133">Transmembrane helix</keyword>
<keyword evidence="4 6" id="KW-0472">Membrane</keyword>
<sequence length="310" mass="33811">MAIHTQGTIALVVTGVFAVLAFIALGLRVYVKLAITRVFGWNDVGMGVAWVAYMVLGGLLLMGVTGGIGGHTSQSNVEGITQVLKAIWFLEIVYVILTSVMKASIAVTMMRWTSSRVLRLLFWGSIAMDFTISAVFALYVVFQCQPISYAWNMLNPKMKGKCLPFQGQLYMGLALCAVTFTLDILLMTSPWVMMKGKGLNKILKRYIYGIFSLGIAATIANIIRLFALLKLQKSSDQLYDAAPVFSWSAVEVSIGLIIAGLIELGPLMARLGFPGFDMYSRFATLGDEDTLKLQQMPSMDKGSITVTGPA</sequence>
<dbReference type="PANTHER" id="PTHR33048">
    <property type="entry name" value="PTH11-LIKE INTEGRAL MEMBRANE PROTEIN (AFU_ORTHOLOGUE AFUA_5G11245)"/>
    <property type="match status" value="1"/>
</dbReference>
<name>K1XZ57_MARBU</name>
<feature type="transmembrane region" description="Helical" evidence="6">
    <location>
        <begin position="169"/>
        <end position="194"/>
    </location>
</feature>
<dbReference type="HOGENOM" id="CLU_028200_3_5_1"/>
<evidence type="ECO:0000256" key="1">
    <source>
        <dbReference type="ARBA" id="ARBA00004141"/>
    </source>
</evidence>
<reference evidence="8 9" key="1">
    <citation type="journal article" date="2012" name="BMC Genomics">
        <title>Sequencing the genome of Marssonina brunnea reveals fungus-poplar co-evolution.</title>
        <authorList>
            <person name="Zhu S."/>
            <person name="Cao Y.-Z."/>
            <person name="Jiang C."/>
            <person name="Tan B.-Y."/>
            <person name="Wang Z."/>
            <person name="Feng S."/>
            <person name="Zhang L."/>
            <person name="Su X.-H."/>
            <person name="Brejova B."/>
            <person name="Vinar T."/>
            <person name="Xu M."/>
            <person name="Wang M.-X."/>
            <person name="Zhang S.-G."/>
            <person name="Huang M.-R."/>
            <person name="Wu R."/>
            <person name="Zhou Y."/>
        </authorList>
    </citation>
    <scope>NUCLEOTIDE SEQUENCE [LARGE SCALE GENOMIC DNA]</scope>
    <source>
        <strain evidence="8 9">MB_m1</strain>
    </source>
</reference>
<gene>
    <name evidence="8" type="ORF">MBM_03871</name>
</gene>
<evidence type="ECO:0000256" key="6">
    <source>
        <dbReference type="SAM" id="Phobius"/>
    </source>
</evidence>
<dbReference type="GO" id="GO:0016020">
    <property type="term" value="C:membrane"/>
    <property type="evidence" value="ECO:0007669"/>
    <property type="project" value="UniProtKB-SubCell"/>
</dbReference>
<feature type="transmembrane region" description="Helical" evidence="6">
    <location>
        <begin position="120"/>
        <end position="142"/>
    </location>
</feature>
<dbReference type="InterPro" id="IPR052337">
    <property type="entry name" value="SAT4-like"/>
</dbReference>
<dbReference type="InterPro" id="IPR049326">
    <property type="entry name" value="Rhodopsin_dom_fungi"/>
</dbReference>
<dbReference type="InParanoid" id="K1XZ57"/>
<dbReference type="GeneID" id="18759806"/>
<proteinExistence type="inferred from homology"/>
<dbReference type="KEGG" id="mbe:MBM_03871"/>
<feature type="transmembrane region" description="Helical" evidence="6">
    <location>
        <begin position="6"/>
        <end position="27"/>
    </location>
</feature>
<accession>K1XZ57</accession>
<feature type="transmembrane region" description="Helical" evidence="6">
    <location>
        <begin position="206"/>
        <end position="229"/>
    </location>
</feature>
<dbReference type="OMA" id="IYLLVQC"/>
<evidence type="ECO:0000256" key="3">
    <source>
        <dbReference type="ARBA" id="ARBA00022989"/>
    </source>
</evidence>
<comment type="similarity">
    <text evidence="5">Belongs to the SAT4 family.</text>
</comment>
<evidence type="ECO:0000313" key="8">
    <source>
        <dbReference type="EMBL" id="EKD18099.1"/>
    </source>
</evidence>
<evidence type="ECO:0000256" key="4">
    <source>
        <dbReference type="ARBA" id="ARBA00023136"/>
    </source>
</evidence>
<feature type="transmembrane region" description="Helical" evidence="6">
    <location>
        <begin position="241"/>
        <end position="262"/>
    </location>
</feature>
<evidence type="ECO:0000256" key="5">
    <source>
        <dbReference type="ARBA" id="ARBA00038359"/>
    </source>
</evidence>
<dbReference type="EMBL" id="JH921434">
    <property type="protein sequence ID" value="EKD18099.1"/>
    <property type="molecule type" value="Genomic_DNA"/>
</dbReference>
<feature type="transmembrane region" description="Helical" evidence="6">
    <location>
        <begin position="88"/>
        <end position="108"/>
    </location>
</feature>
<feature type="transmembrane region" description="Helical" evidence="6">
    <location>
        <begin position="48"/>
        <end position="68"/>
    </location>
</feature>
<dbReference type="PANTHER" id="PTHR33048:SF96">
    <property type="entry name" value="INTEGRAL MEMBRANE PROTEIN"/>
    <property type="match status" value="1"/>
</dbReference>
<evidence type="ECO:0000313" key="9">
    <source>
        <dbReference type="Proteomes" id="UP000006753"/>
    </source>
</evidence>
<evidence type="ECO:0000256" key="2">
    <source>
        <dbReference type="ARBA" id="ARBA00022692"/>
    </source>
</evidence>
<keyword evidence="9" id="KW-1185">Reference proteome</keyword>
<dbReference type="eggNOG" id="ENOG502RN66">
    <property type="taxonomic scope" value="Eukaryota"/>
</dbReference>
<dbReference type="Proteomes" id="UP000006753">
    <property type="component" value="Unassembled WGS sequence"/>
</dbReference>
<organism evidence="8 9">
    <name type="scientific">Marssonina brunnea f. sp. multigermtubi (strain MB_m1)</name>
    <name type="common">Marssonina leaf spot fungus</name>
    <dbReference type="NCBI Taxonomy" id="1072389"/>
    <lineage>
        <taxon>Eukaryota</taxon>
        <taxon>Fungi</taxon>
        <taxon>Dikarya</taxon>
        <taxon>Ascomycota</taxon>
        <taxon>Pezizomycotina</taxon>
        <taxon>Leotiomycetes</taxon>
        <taxon>Helotiales</taxon>
        <taxon>Drepanopezizaceae</taxon>
        <taxon>Drepanopeziza</taxon>
    </lineage>
</organism>
<feature type="domain" description="Rhodopsin" evidence="7">
    <location>
        <begin position="27"/>
        <end position="269"/>
    </location>
</feature>
<comment type="subcellular location">
    <subcellularLocation>
        <location evidence="1">Membrane</location>
        <topology evidence="1">Multi-pass membrane protein</topology>
    </subcellularLocation>
</comment>
<dbReference type="AlphaFoldDB" id="K1XZ57"/>
<keyword evidence="2 6" id="KW-0812">Transmembrane</keyword>